<dbReference type="Proteomes" id="UP001217838">
    <property type="component" value="Unassembled WGS sequence"/>
</dbReference>
<feature type="region of interest" description="Disordered" evidence="1">
    <location>
        <begin position="274"/>
        <end position="293"/>
    </location>
</feature>
<feature type="compositionally biased region" description="Acidic residues" evidence="1">
    <location>
        <begin position="1"/>
        <end position="11"/>
    </location>
</feature>
<evidence type="ECO:0000259" key="2">
    <source>
        <dbReference type="PROSITE" id="PS50011"/>
    </source>
</evidence>
<feature type="region of interest" description="Disordered" evidence="1">
    <location>
        <begin position="538"/>
        <end position="570"/>
    </location>
</feature>
<dbReference type="GO" id="GO:0016301">
    <property type="term" value="F:kinase activity"/>
    <property type="evidence" value="ECO:0007669"/>
    <property type="project" value="UniProtKB-KW"/>
</dbReference>
<keyword evidence="3" id="KW-0418">Kinase</keyword>
<organism evidence="3 4">
    <name type="scientific">Nannocystis radixulma</name>
    <dbReference type="NCBI Taxonomy" id="2995305"/>
    <lineage>
        <taxon>Bacteria</taxon>
        <taxon>Pseudomonadati</taxon>
        <taxon>Myxococcota</taxon>
        <taxon>Polyangia</taxon>
        <taxon>Nannocystales</taxon>
        <taxon>Nannocystaceae</taxon>
        <taxon>Nannocystis</taxon>
    </lineage>
</organism>
<feature type="region of interest" description="Disordered" evidence="1">
    <location>
        <begin position="479"/>
        <end position="504"/>
    </location>
</feature>
<name>A0ABT5AYV8_9BACT</name>
<feature type="region of interest" description="Disordered" evidence="1">
    <location>
        <begin position="1"/>
        <end position="22"/>
    </location>
</feature>
<dbReference type="PROSITE" id="PS50011">
    <property type="entry name" value="PROTEIN_KINASE_DOM"/>
    <property type="match status" value="1"/>
</dbReference>
<dbReference type="RefSeq" id="WP_271994838.1">
    <property type="nucleotide sequence ID" value="NZ_JAQNDN010000001.1"/>
</dbReference>
<sequence length="701" mass="72706">MHSIPIDEEPLPETLGGPMGASGKPAEVEVLGDLRGHVLAGRYVLTELLGSGDLGCVYSGRDQASSQQVVVKVLAAPEQREVVARIAERARRRLGVRHPCVAAVLAEGTMGGLWYAVMEHAEGKNLYHAEGDPRFEGAGLLKLAAELAEGLATLHALGAPHGAISPGNLVWSQAGVKLVDLDVQAAPRLAEGAEADVSQLASVLLEVVGVGEAEAPWIAPIARVVRGEARPSAAEWAQQLRVAEIDALKPGVADAARHAEGAIDSAWDQLFEGADLPHRPSKGKVTIDTGLHRIEPPPNLAVLSYEVEAEAPELPDLDDEEPSEGLSATSLTSLTALVEELEPESAATPLRPNRAKTESKAKAESKPKTEKHAKAEARSKPASESKPAAKPNRPPTRPPTAPPIGAAPITPAAESPATPQTWTAVPEPSLPGASLPGASLPGASLPGASLPGASLPGTSLPSTSLPAASLPAASLTAAGGPLTASTTTPATRVEPTWWSTASPASRNNTQLALGLLVIAGLCALIAWRLQAWATADPRPPAPVVNQPPTPEPTPAPGPTAGRPDLSPETSTLARVAPAEPTPTPAPAAAPEEELLIADSEGIDDAPPTSGGLDQLSAGDFRKTLLRTNRSQKVRSCYDRHGPGDVQLVALVGRSGKVLKLRMDDGPLADCLRKVVLRIEFPRAAKQAQHNYVFHPPGDTEG</sequence>
<reference evidence="3 4" key="1">
    <citation type="submission" date="2022-11" db="EMBL/GenBank/DDBJ databases">
        <title>Minimal conservation of predation-associated metabolite biosynthetic gene clusters underscores biosynthetic potential of Myxococcota including descriptions for ten novel species: Archangium lansinium sp. nov., Myxococcus landrumus sp. nov., Nannocystis bai.</title>
        <authorList>
            <person name="Ahearne A."/>
            <person name="Stevens C."/>
            <person name="Dowd S."/>
        </authorList>
    </citation>
    <scope>NUCLEOTIDE SEQUENCE [LARGE SCALE GENOMIC DNA]</scope>
    <source>
        <strain evidence="3 4">NCELM</strain>
    </source>
</reference>
<dbReference type="InterPro" id="IPR000719">
    <property type="entry name" value="Prot_kinase_dom"/>
</dbReference>
<dbReference type="Gene3D" id="3.30.200.20">
    <property type="entry name" value="Phosphorylase Kinase, domain 1"/>
    <property type="match status" value="1"/>
</dbReference>
<dbReference type="PANTHER" id="PTHR44329">
    <property type="entry name" value="SERINE/THREONINE-PROTEIN KINASE TNNI3K-RELATED"/>
    <property type="match status" value="1"/>
</dbReference>
<accession>A0ABT5AYV8</accession>
<keyword evidence="4" id="KW-1185">Reference proteome</keyword>
<feature type="compositionally biased region" description="Pro residues" evidence="1">
    <location>
        <begin position="538"/>
        <end position="557"/>
    </location>
</feature>
<evidence type="ECO:0000313" key="4">
    <source>
        <dbReference type="Proteomes" id="UP001217838"/>
    </source>
</evidence>
<dbReference type="InterPro" id="IPR051681">
    <property type="entry name" value="Ser/Thr_Kinases-Pseudokinases"/>
</dbReference>
<feature type="compositionally biased region" description="Basic and acidic residues" evidence="1">
    <location>
        <begin position="355"/>
        <end position="383"/>
    </location>
</feature>
<evidence type="ECO:0000256" key="1">
    <source>
        <dbReference type="SAM" id="MobiDB-lite"/>
    </source>
</evidence>
<feature type="domain" description="Protein kinase" evidence="2">
    <location>
        <begin position="43"/>
        <end position="338"/>
    </location>
</feature>
<dbReference type="SMART" id="SM00220">
    <property type="entry name" value="S_TKc"/>
    <property type="match status" value="1"/>
</dbReference>
<feature type="compositionally biased region" description="Pro residues" evidence="1">
    <location>
        <begin position="392"/>
        <end position="402"/>
    </location>
</feature>
<keyword evidence="3" id="KW-0808">Transferase</keyword>
<evidence type="ECO:0000313" key="3">
    <source>
        <dbReference type="EMBL" id="MDC0667021.1"/>
    </source>
</evidence>
<dbReference type="InterPro" id="IPR011009">
    <property type="entry name" value="Kinase-like_dom_sf"/>
</dbReference>
<protein>
    <submittedName>
        <fullName evidence="3">Protein kinase</fullName>
    </submittedName>
</protein>
<dbReference type="EMBL" id="JAQNDN010000001">
    <property type="protein sequence ID" value="MDC0667021.1"/>
    <property type="molecule type" value="Genomic_DNA"/>
</dbReference>
<dbReference type="PANTHER" id="PTHR44329:SF214">
    <property type="entry name" value="PROTEIN KINASE DOMAIN-CONTAINING PROTEIN"/>
    <property type="match status" value="1"/>
</dbReference>
<dbReference type="Gene3D" id="1.10.510.10">
    <property type="entry name" value="Transferase(Phosphotransferase) domain 1"/>
    <property type="match status" value="1"/>
</dbReference>
<dbReference type="SUPFAM" id="SSF56112">
    <property type="entry name" value="Protein kinase-like (PK-like)"/>
    <property type="match status" value="1"/>
</dbReference>
<proteinExistence type="predicted"/>
<gene>
    <name evidence="3" type="ORF">POL58_04700</name>
</gene>
<feature type="compositionally biased region" description="Low complexity" evidence="1">
    <location>
        <begin position="403"/>
        <end position="413"/>
    </location>
</feature>
<dbReference type="SUPFAM" id="SSF141571">
    <property type="entry name" value="Pentapeptide repeat-like"/>
    <property type="match status" value="1"/>
</dbReference>
<feature type="region of interest" description="Disordered" evidence="1">
    <location>
        <begin position="342"/>
        <end position="444"/>
    </location>
</feature>
<dbReference type="Pfam" id="PF00069">
    <property type="entry name" value="Pkinase"/>
    <property type="match status" value="1"/>
</dbReference>
<comment type="caution">
    <text evidence="3">The sequence shown here is derived from an EMBL/GenBank/DDBJ whole genome shotgun (WGS) entry which is preliminary data.</text>
</comment>